<evidence type="ECO:0000313" key="2">
    <source>
        <dbReference type="Proteomes" id="UP000242381"/>
    </source>
</evidence>
<dbReference type="EMBL" id="KV921497">
    <property type="protein sequence ID" value="ORE14001.1"/>
    <property type="molecule type" value="Genomic_DNA"/>
</dbReference>
<accession>A0A1X0RQ03</accession>
<reference evidence="1 2" key="1">
    <citation type="journal article" date="2016" name="Proc. Natl. Acad. Sci. U.S.A.">
        <title>Lipid metabolic changes in an early divergent fungus govern the establishment of a mutualistic symbiosis with endobacteria.</title>
        <authorList>
            <person name="Lastovetsky O.A."/>
            <person name="Gaspar M.L."/>
            <person name="Mondo S.J."/>
            <person name="LaButti K.M."/>
            <person name="Sandor L."/>
            <person name="Grigoriev I.V."/>
            <person name="Henry S.A."/>
            <person name="Pawlowska T.E."/>
        </authorList>
    </citation>
    <scope>NUCLEOTIDE SEQUENCE [LARGE SCALE GENOMIC DNA]</scope>
    <source>
        <strain evidence="1 2">ATCC 11559</strain>
    </source>
</reference>
<organism evidence="1 2">
    <name type="scientific">Rhizopus microsporus</name>
    <dbReference type="NCBI Taxonomy" id="58291"/>
    <lineage>
        <taxon>Eukaryota</taxon>
        <taxon>Fungi</taxon>
        <taxon>Fungi incertae sedis</taxon>
        <taxon>Mucoromycota</taxon>
        <taxon>Mucoromycotina</taxon>
        <taxon>Mucoromycetes</taxon>
        <taxon>Mucorales</taxon>
        <taxon>Mucorineae</taxon>
        <taxon>Rhizopodaceae</taxon>
        <taxon>Rhizopus</taxon>
    </lineage>
</organism>
<dbReference type="Proteomes" id="UP000242381">
    <property type="component" value="Unassembled WGS sequence"/>
</dbReference>
<evidence type="ECO:0000313" key="1">
    <source>
        <dbReference type="EMBL" id="ORE14001.1"/>
    </source>
</evidence>
<name>A0A1X0RQ03_RHIZD</name>
<dbReference type="AlphaFoldDB" id="A0A1X0RQ03"/>
<protein>
    <submittedName>
        <fullName evidence="1">Uncharacterized protein</fullName>
    </submittedName>
</protein>
<sequence>MEKPRQVRIVSVPSFGVAVNTYETLGRQRGVKSIVAASRSSVEALPGCTEAGKQETIDFALGGFIESLEEQLEWAIHKLEKARPKRREQYRPYIAARIAADARKDMLKERQNRKADLWKAIAIEKGTGDSPEPLELCRSQWQDTQNMLEFGKQQRVQNCHAAVD</sequence>
<proteinExistence type="predicted"/>
<gene>
    <name evidence="1" type="ORF">BCV71DRAFT_293899</name>
</gene>